<dbReference type="EMBL" id="BAAFGZ010000025">
    <property type="protein sequence ID" value="GAB0132750.1"/>
    <property type="molecule type" value="Genomic_DNA"/>
</dbReference>
<dbReference type="Proteomes" id="UP001562357">
    <property type="component" value="Unassembled WGS sequence"/>
</dbReference>
<accession>A0ABQ0CH31</accession>
<evidence type="ECO:0000313" key="1">
    <source>
        <dbReference type="EMBL" id="GAB0132750.1"/>
    </source>
</evidence>
<sequence>MVHNGRISGMIDWESAGWYPEYWEFTTPMRWPGRNPRGLVAQLGGDGYKQELEAEMAIVSLTVVSWISV</sequence>
<evidence type="ECO:0008006" key="3">
    <source>
        <dbReference type="Google" id="ProtNLM"/>
    </source>
</evidence>
<name>A0ABQ0CH31_9HYPO</name>
<protein>
    <recommendedName>
        <fullName evidence="3">Aminoglycoside phosphotransferase domain-containing protein</fullName>
    </recommendedName>
</protein>
<gene>
    <name evidence="1" type="primary">g1177</name>
    <name evidence="1" type="ORF">EsDP_00001177</name>
</gene>
<comment type="caution">
    <text evidence="1">The sequence shown here is derived from an EMBL/GenBank/DDBJ whole genome shotgun (WGS) entry which is preliminary data.</text>
</comment>
<organism evidence="1 2">
    <name type="scientific">Epichloe bromicola</name>
    <dbReference type="NCBI Taxonomy" id="79588"/>
    <lineage>
        <taxon>Eukaryota</taxon>
        <taxon>Fungi</taxon>
        <taxon>Dikarya</taxon>
        <taxon>Ascomycota</taxon>
        <taxon>Pezizomycotina</taxon>
        <taxon>Sordariomycetes</taxon>
        <taxon>Hypocreomycetidae</taxon>
        <taxon>Hypocreales</taxon>
        <taxon>Clavicipitaceae</taxon>
        <taxon>Epichloe</taxon>
    </lineage>
</organism>
<evidence type="ECO:0000313" key="2">
    <source>
        <dbReference type="Proteomes" id="UP001562357"/>
    </source>
</evidence>
<keyword evidence="2" id="KW-1185">Reference proteome</keyword>
<reference evidence="2" key="1">
    <citation type="submission" date="2024-06" db="EMBL/GenBank/DDBJ databases">
        <title>Draft Genome Sequences of Epichloe bromicola Strains Isolated from Elymus ciliaris.</title>
        <authorList>
            <consortium name="Epichloe bromicola genome sequencing consortium"/>
            <person name="Miura A."/>
            <person name="Imano S."/>
            <person name="Ashida A."/>
            <person name="Sato I."/>
            <person name="Chiba S."/>
            <person name="Tanaka A."/>
            <person name="Camagna M."/>
            <person name="Takemoto D."/>
        </authorList>
    </citation>
    <scope>NUCLEOTIDE SEQUENCE [LARGE SCALE GENOMIC DNA]</scope>
    <source>
        <strain evidence="2">DP</strain>
    </source>
</reference>
<proteinExistence type="predicted"/>